<dbReference type="InterPro" id="IPR029001">
    <property type="entry name" value="ITPase-like_fam"/>
</dbReference>
<gene>
    <name evidence="3" type="ORF">STCU_00983</name>
    <name evidence="2" type="ORF">STCU_06774</name>
</gene>
<dbReference type="PANTHER" id="PTHR43213">
    <property type="entry name" value="BIFUNCTIONAL DTTP/UTP PYROPHOSPHATASE/METHYLTRANSFERASE PROTEIN-RELATED"/>
    <property type="match status" value="1"/>
</dbReference>
<accession>S9W8X5</accession>
<dbReference type="Gene3D" id="3.90.950.10">
    <property type="match status" value="1"/>
</dbReference>
<reference evidence="3" key="2">
    <citation type="submission" date="2013-03" db="EMBL/GenBank/DDBJ databases">
        <authorList>
            <person name="Motta M.C.M."/>
            <person name="Martins A.C.A."/>
            <person name="Preta C.M.C.C."/>
            <person name="Silva R."/>
            <person name="de Souza S.S."/>
            <person name="Klein C.C."/>
            <person name="de Almeida L.G.P."/>
            <person name="Cunha O.L."/>
            <person name="Colabardini A.C."/>
            <person name="Lima B.A."/>
            <person name="Machado C.R."/>
            <person name="Soares C.M.A."/>
            <person name="de Menezes C.B.A."/>
            <person name="Bartolomeu D.C."/>
            <person name="Grisard E.C."/>
            <person name="Fantinatti-Garboggini F."/>
            <person name="Rodrigues-Luiz G.F."/>
            <person name="Wagner G."/>
            <person name="Goldman G.H."/>
            <person name="Fietto J.L.R."/>
            <person name="Ciapina L.P."/>
            <person name="Brocchi M."/>
            <person name="Elias M.C."/>
            <person name="Goldman M.H.S."/>
            <person name="Sagot M.-F."/>
            <person name="Pereira M."/>
            <person name="Stoco P.H."/>
            <person name="Teixeira S.M.R."/>
            <person name="de Mendonca-Neto R.P."/>
            <person name="Maciel T.E.F."/>
            <person name="Mendes T.A.O."/>
            <person name="Urmenyi T.P."/>
            <person name="Teixeira M.M.G."/>
            <person name="de Camargo E.F.P."/>
            <person name="de Sousa W."/>
            <person name="Schenkman S."/>
            <person name="de Vasconcelos A.T.R."/>
        </authorList>
    </citation>
    <scope>NUCLEOTIDE SEQUENCE</scope>
</reference>
<sequence>MKPLMIIGTSATRRREIAMLHFGDAYELVFVSPDIDEKALRDSDPYKLTEVIARAKMDAVLDQVRGGESEGTAKRPQVDGKDLAVCLQERRRCVAVTFDQVVVWRGEIREKPESKEESLHFLATYSNSSLDTVQTTCLYDFDTQKWVTVPTKTTTYYRELTPERIQRVADKGHVMHAAGGFTVEDADMLACMIKIEPGTQEEVQGFSVAAVSHLLKEVA</sequence>
<reference evidence="3 4" key="1">
    <citation type="journal article" date="2013" name="PLoS ONE">
        <title>Predicting the Proteins of Angomonas deanei, Strigomonas culicis and Their Respective Endosymbionts Reveals New Aspects of the Trypanosomatidae Family.</title>
        <authorList>
            <person name="Motta M.C."/>
            <person name="Martins A.C."/>
            <person name="de Souza S.S."/>
            <person name="Catta-Preta C.M."/>
            <person name="Silva R."/>
            <person name="Klein C.C."/>
            <person name="de Almeida L.G."/>
            <person name="de Lima Cunha O."/>
            <person name="Ciapina L.P."/>
            <person name="Brocchi M."/>
            <person name="Colabardini A.C."/>
            <person name="de Araujo Lima B."/>
            <person name="Machado C.R."/>
            <person name="de Almeida Soares C.M."/>
            <person name="Probst C.M."/>
            <person name="de Menezes C.B."/>
            <person name="Thompson C.E."/>
            <person name="Bartholomeu D.C."/>
            <person name="Gradia D.F."/>
            <person name="Pavoni D.P."/>
            <person name="Grisard E.C."/>
            <person name="Fantinatti-Garboggini F."/>
            <person name="Marchini F.K."/>
            <person name="Rodrigues-Luiz G.F."/>
            <person name="Wagner G."/>
            <person name="Goldman G.H."/>
            <person name="Fietto J.L."/>
            <person name="Elias M.C."/>
            <person name="Goldman M.H."/>
            <person name="Sagot M.F."/>
            <person name="Pereira M."/>
            <person name="Stoco P.H."/>
            <person name="de Mendonca-Neto R.P."/>
            <person name="Teixeira S.M."/>
            <person name="Maciel T.E."/>
            <person name="de Oliveira Mendes T.A."/>
            <person name="Urmenyi T.P."/>
            <person name="de Souza W."/>
            <person name="Schenkman S."/>
            <person name="de Vasconcelos A.T."/>
        </authorList>
    </citation>
    <scope>NUCLEOTIDE SEQUENCE [LARGE SCALE GENOMIC DNA]</scope>
</reference>
<keyword evidence="1" id="KW-0378">Hydrolase</keyword>
<name>S9W8X5_9TRYP</name>
<dbReference type="EMBL" id="ATMH01000983">
    <property type="protein sequence ID" value="EPY35691.1"/>
    <property type="molecule type" value="Genomic_DNA"/>
</dbReference>
<dbReference type="OrthoDB" id="10267058at2759"/>
<protein>
    <submittedName>
        <fullName evidence="3">Septum formation protein</fullName>
    </submittedName>
</protein>
<evidence type="ECO:0000256" key="1">
    <source>
        <dbReference type="ARBA" id="ARBA00022801"/>
    </source>
</evidence>
<dbReference type="GO" id="GO:0047429">
    <property type="term" value="F:nucleoside triphosphate diphosphatase activity"/>
    <property type="evidence" value="ECO:0007669"/>
    <property type="project" value="InterPro"/>
</dbReference>
<dbReference type="InterPro" id="IPR003697">
    <property type="entry name" value="Maf-like"/>
</dbReference>
<evidence type="ECO:0000313" key="3">
    <source>
        <dbReference type="EMBL" id="EPY35691.1"/>
    </source>
</evidence>
<evidence type="ECO:0000313" key="4">
    <source>
        <dbReference type="Proteomes" id="UP000015354"/>
    </source>
</evidence>
<dbReference type="EMBL" id="ATMH01006774">
    <property type="protein sequence ID" value="EPY25237.1"/>
    <property type="molecule type" value="Genomic_DNA"/>
</dbReference>
<dbReference type="Proteomes" id="UP000015354">
    <property type="component" value="Unassembled WGS sequence"/>
</dbReference>
<evidence type="ECO:0000313" key="2">
    <source>
        <dbReference type="EMBL" id="EPY25237.1"/>
    </source>
</evidence>
<dbReference type="SUPFAM" id="SSF52972">
    <property type="entry name" value="ITPase-like"/>
    <property type="match status" value="1"/>
</dbReference>
<dbReference type="PANTHER" id="PTHR43213:SF4">
    <property type="entry name" value="7-METHYL-GTP PYROPHOSPHATASE"/>
    <property type="match status" value="1"/>
</dbReference>
<comment type="caution">
    <text evidence="3">The sequence shown here is derived from an EMBL/GenBank/DDBJ whole genome shotgun (WGS) entry which is preliminary data.</text>
</comment>
<dbReference type="PIRSF" id="PIRSF006305">
    <property type="entry name" value="Maf"/>
    <property type="match status" value="1"/>
</dbReference>
<organism evidence="3 4">
    <name type="scientific">Strigomonas culicis</name>
    <dbReference type="NCBI Taxonomy" id="28005"/>
    <lineage>
        <taxon>Eukaryota</taxon>
        <taxon>Discoba</taxon>
        <taxon>Euglenozoa</taxon>
        <taxon>Kinetoplastea</taxon>
        <taxon>Metakinetoplastina</taxon>
        <taxon>Trypanosomatida</taxon>
        <taxon>Trypanosomatidae</taxon>
        <taxon>Strigomonadinae</taxon>
        <taxon>Strigomonas</taxon>
    </lineage>
</organism>
<keyword evidence="4" id="KW-1185">Reference proteome</keyword>
<dbReference type="AlphaFoldDB" id="S9W8X5"/>
<proteinExistence type="predicted"/>
<dbReference type="Pfam" id="PF02545">
    <property type="entry name" value="Maf"/>
    <property type="match status" value="1"/>
</dbReference>